<sequence length="474" mass="51852">MPLFSFLQRYLLGFWLPGTLRQASVISEPAPQSPIRMMAGRCTQVLQQGKMLFRCPCEAGIFDIAPSYPAGSTFVLLCNSCDHPASDHASVSTDSSLSDEPLRDHRILQQPAVVPQVRGGAPAARLAFFSEAWCQRSVVVERIISRLFKYRVLLLRGTPGCGKTVLGHLIHRRIHVQYPGMNVYVFRGWPSGMDMFKSQDFLEKSTGVSQDVLFAESRHVIIIDDAQSSYYDDTLWGHFLKSLQPPSGAVVLLLSAYGSASGYVAEVPTGTPPLLGEKQRISLRWSSDEVGELGVGLLLASEEAYDLITRSCEFGPNSHDQFSFSVELCQYLLTISGGHAGALSGLVDVIRDDTTIKKLIGKPGFKCNVELGDFVTAFGGDPTGTHLRSVLSQKRFARGLPQRPDVEGDDGAADILSIVAKHQGPVAASAFTNHDQQALDISYKKGWLHKTCLEDGTEGYRFASPLHTWCGCIN</sequence>
<dbReference type="InterPro" id="IPR027417">
    <property type="entry name" value="P-loop_NTPase"/>
</dbReference>
<reference evidence="2 3" key="1">
    <citation type="submission" date="2024-02" db="EMBL/GenBank/DDBJ databases">
        <title>Discinaceae phylogenomics.</title>
        <authorList>
            <person name="Dirks A.C."/>
            <person name="James T.Y."/>
        </authorList>
    </citation>
    <scope>NUCLEOTIDE SEQUENCE [LARGE SCALE GENOMIC DNA]</scope>
    <source>
        <strain evidence="2 3">ACD0624</strain>
    </source>
</reference>
<evidence type="ECO:0000313" key="2">
    <source>
        <dbReference type="EMBL" id="KAL0634440.1"/>
    </source>
</evidence>
<dbReference type="SUPFAM" id="SSF52540">
    <property type="entry name" value="P-loop containing nucleoside triphosphate hydrolases"/>
    <property type="match status" value="1"/>
</dbReference>
<feature type="signal peptide" evidence="1">
    <location>
        <begin position="1"/>
        <end position="21"/>
    </location>
</feature>
<feature type="chain" id="PRO_5045164133" description="AAA+ ATPase domain-containing protein" evidence="1">
    <location>
        <begin position="22"/>
        <end position="474"/>
    </location>
</feature>
<dbReference type="EMBL" id="JBBBZM010000094">
    <property type="protein sequence ID" value="KAL0634440.1"/>
    <property type="molecule type" value="Genomic_DNA"/>
</dbReference>
<keyword evidence="3" id="KW-1185">Reference proteome</keyword>
<name>A0ABR3GEU5_9PEZI</name>
<keyword evidence="1" id="KW-0732">Signal</keyword>
<proteinExistence type="predicted"/>
<organism evidence="2 3">
    <name type="scientific">Discina gigas</name>
    <dbReference type="NCBI Taxonomy" id="1032678"/>
    <lineage>
        <taxon>Eukaryota</taxon>
        <taxon>Fungi</taxon>
        <taxon>Dikarya</taxon>
        <taxon>Ascomycota</taxon>
        <taxon>Pezizomycotina</taxon>
        <taxon>Pezizomycetes</taxon>
        <taxon>Pezizales</taxon>
        <taxon>Discinaceae</taxon>
        <taxon>Discina</taxon>
    </lineage>
</organism>
<protein>
    <recommendedName>
        <fullName evidence="4">AAA+ ATPase domain-containing protein</fullName>
    </recommendedName>
</protein>
<evidence type="ECO:0000313" key="3">
    <source>
        <dbReference type="Proteomes" id="UP001447188"/>
    </source>
</evidence>
<evidence type="ECO:0000256" key="1">
    <source>
        <dbReference type="SAM" id="SignalP"/>
    </source>
</evidence>
<dbReference type="Gene3D" id="3.40.50.300">
    <property type="entry name" value="P-loop containing nucleotide triphosphate hydrolases"/>
    <property type="match status" value="1"/>
</dbReference>
<dbReference type="Proteomes" id="UP001447188">
    <property type="component" value="Unassembled WGS sequence"/>
</dbReference>
<gene>
    <name evidence="2" type="ORF">Q9L58_006610</name>
</gene>
<accession>A0ABR3GEU5</accession>
<evidence type="ECO:0008006" key="4">
    <source>
        <dbReference type="Google" id="ProtNLM"/>
    </source>
</evidence>
<comment type="caution">
    <text evidence="2">The sequence shown here is derived from an EMBL/GenBank/DDBJ whole genome shotgun (WGS) entry which is preliminary data.</text>
</comment>